<keyword evidence="6" id="KW-0067">ATP-binding</keyword>
<keyword evidence="3" id="KW-0547">Nucleotide-binding</keyword>
<dbReference type="SMART" id="SM00487">
    <property type="entry name" value="DEXDc"/>
    <property type="match status" value="1"/>
</dbReference>
<keyword evidence="7" id="KW-0408">Iron</keyword>
<protein>
    <recommendedName>
        <fullName evidence="12">DNA 5'-3' helicase</fullName>
        <ecNumber evidence="12">5.6.2.3</ecNumber>
    </recommendedName>
</protein>
<dbReference type="Pfam" id="PF13307">
    <property type="entry name" value="Helicase_C_2"/>
    <property type="match status" value="1"/>
</dbReference>
<comment type="catalytic activity">
    <reaction evidence="13">
        <text>ATP + H2O = ADP + phosphate + H(+)</text>
        <dbReference type="Rhea" id="RHEA:13065"/>
        <dbReference type="ChEBI" id="CHEBI:15377"/>
        <dbReference type="ChEBI" id="CHEBI:15378"/>
        <dbReference type="ChEBI" id="CHEBI:30616"/>
        <dbReference type="ChEBI" id="CHEBI:43474"/>
        <dbReference type="ChEBI" id="CHEBI:456216"/>
        <dbReference type="EC" id="5.6.2.3"/>
    </reaction>
</comment>
<keyword evidence="4" id="KW-0378">Hydrolase</keyword>
<dbReference type="InterPro" id="IPR045028">
    <property type="entry name" value="DinG/Rad3-like"/>
</dbReference>
<organism evidence="15 16">
    <name type="scientific">Lujinxingia vulgaris</name>
    <dbReference type="NCBI Taxonomy" id="2600176"/>
    <lineage>
        <taxon>Bacteria</taxon>
        <taxon>Deltaproteobacteria</taxon>
        <taxon>Bradymonadales</taxon>
        <taxon>Lujinxingiaceae</taxon>
        <taxon>Lujinxingia</taxon>
    </lineage>
</organism>
<dbReference type="SUPFAM" id="SSF52540">
    <property type="entry name" value="P-loop containing nucleoside triphosphate hydrolases"/>
    <property type="match status" value="2"/>
</dbReference>
<dbReference type="GO" id="GO:0005524">
    <property type="term" value="F:ATP binding"/>
    <property type="evidence" value="ECO:0007669"/>
    <property type="project" value="UniProtKB-KW"/>
</dbReference>
<dbReference type="EC" id="5.6.2.3" evidence="12"/>
<evidence type="ECO:0000313" key="15">
    <source>
        <dbReference type="EMBL" id="TXD33998.1"/>
    </source>
</evidence>
<dbReference type="EMBL" id="VOSL01000058">
    <property type="protein sequence ID" value="TXD33998.1"/>
    <property type="molecule type" value="Genomic_DNA"/>
</dbReference>
<evidence type="ECO:0000256" key="7">
    <source>
        <dbReference type="ARBA" id="ARBA00023004"/>
    </source>
</evidence>
<name>A0A5C6X4I0_9DELT</name>
<dbReference type="Pfam" id="PF00270">
    <property type="entry name" value="DEAD"/>
    <property type="match status" value="1"/>
</dbReference>
<dbReference type="InterPro" id="IPR027417">
    <property type="entry name" value="P-loop_NTPase"/>
</dbReference>
<dbReference type="Proteomes" id="UP000321046">
    <property type="component" value="Unassembled WGS sequence"/>
</dbReference>
<evidence type="ECO:0000259" key="14">
    <source>
        <dbReference type="PROSITE" id="PS51193"/>
    </source>
</evidence>
<dbReference type="SMART" id="SM00491">
    <property type="entry name" value="HELICc2"/>
    <property type="match status" value="1"/>
</dbReference>
<dbReference type="GO" id="GO:0016818">
    <property type="term" value="F:hydrolase activity, acting on acid anhydrides, in phosphorus-containing anhydrides"/>
    <property type="evidence" value="ECO:0007669"/>
    <property type="project" value="InterPro"/>
</dbReference>
<dbReference type="Gene3D" id="3.40.50.300">
    <property type="entry name" value="P-loop containing nucleotide triphosphate hydrolases"/>
    <property type="match status" value="2"/>
</dbReference>
<evidence type="ECO:0000256" key="13">
    <source>
        <dbReference type="ARBA" id="ARBA00048954"/>
    </source>
</evidence>
<accession>A0A5C6X4I0</accession>
<evidence type="ECO:0000313" key="16">
    <source>
        <dbReference type="Proteomes" id="UP000321046"/>
    </source>
</evidence>
<keyword evidence="8" id="KW-0411">Iron-sulfur</keyword>
<evidence type="ECO:0000256" key="9">
    <source>
        <dbReference type="ARBA" id="ARBA00023125"/>
    </source>
</evidence>
<dbReference type="GO" id="GO:0003677">
    <property type="term" value="F:DNA binding"/>
    <property type="evidence" value="ECO:0007669"/>
    <property type="project" value="UniProtKB-KW"/>
</dbReference>
<proteinExistence type="inferred from homology"/>
<dbReference type="RefSeq" id="WP_146975485.1">
    <property type="nucleotide sequence ID" value="NZ_VOSL01000058.1"/>
</dbReference>
<dbReference type="PANTHER" id="PTHR11472:SF34">
    <property type="entry name" value="REGULATOR OF TELOMERE ELONGATION HELICASE 1"/>
    <property type="match status" value="1"/>
</dbReference>
<dbReference type="Pfam" id="PF06733">
    <property type="entry name" value="DEAD_2"/>
    <property type="match status" value="1"/>
</dbReference>
<feature type="domain" description="Helicase ATP-binding" evidence="14">
    <location>
        <begin position="14"/>
        <end position="293"/>
    </location>
</feature>
<dbReference type="InterPro" id="IPR006555">
    <property type="entry name" value="ATP-dep_Helicase_C"/>
</dbReference>
<dbReference type="InterPro" id="IPR011545">
    <property type="entry name" value="DEAD/DEAH_box_helicase_dom"/>
</dbReference>
<dbReference type="GO" id="GO:0051536">
    <property type="term" value="F:iron-sulfur cluster binding"/>
    <property type="evidence" value="ECO:0007669"/>
    <property type="project" value="UniProtKB-KW"/>
</dbReference>
<dbReference type="InterPro" id="IPR010614">
    <property type="entry name" value="RAD3-like_helicase_DEAD"/>
</dbReference>
<keyword evidence="5 15" id="KW-0347">Helicase</keyword>
<reference evidence="15 16" key="1">
    <citation type="submission" date="2019-08" db="EMBL/GenBank/DDBJ databases">
        <title>Bradymonadales sp. TMQ2.</title>
        <authorList>
            <person name="Liang Q."/>
        </authorList>
    </citation>
    <scope>NUCLEOTIDE SEQUENCE [LARGE SCALE GENOMIC DNA]</scope>
    <source>
        <strain evidence="15 16">TMQ2</strain>
    </source>
</reference>
<evidence type="ECO:0000256" key="12">
    <source>
        <dbReference type="ARBA" id="ARBA00044969"/>
    </source>
</evidence>
<evidence type="ECO:0000256" key="4">
    <source>
        <dbReference type="ARBA" id="ARBA00022801"/>
    </source>
</evidence>
<dbReference type="GO" id="GO:0046872">
    <property type="term" value="F:metal ion binding"/>
    <property type="evidence" value="ECO:0007669"/>
    <property type="project" value="UniProtKB-KW"/>
</dbReference>
<keyword evidence="10" id="KW-0413">Isomerase</keyword>
<comment type="similarity">
    <text evidence="11">Belongs to the helicase family. DinG subfamily.</text>
</comment>
<dbReference type="GO" id="GO:0006281">
    <property type="term" value="P:DNA repair"/>
    <property type="evidence" value="ECO:0007669"/>
    <property type="project" value="TreeGrafter"/>
</dbReference>
<evidence type="ECO:0000256" key="6">
    <source>
        <dbReference type="ARBA" id="ARBA00022840"/>
    </source>
</evidence>
<sequence>MSSAVERFLEPGGLLDQKLERYEFRPQQVQMARMVADALEGRHAAIVEAATGTGKTLAYLIPALLSKRRVVVSTGTKALQEQLFFKDIPFLQEHLPRSFKAVLLKGRRNYLCKHRFEEMERKPAFRSAEDVRMWPVIRSWAGKTRTGDRAEIEGFPDNYPTWQELSVGSEACLGTKCPFYDECFVNRVREDAQEADVIVVNHHLFFADLALRQTGFAEILPSYDAVVFDEAHHLENVATEYFGLQVSNFRFWELAGDVERAMESDEVSVEASADVLEATKYMVKVAGQLFDRLLGVLREGRHGLDVLDGIPERPAIDEALAEVYDSLDDLGGAVRAVSALGESGQRLAQRASELSFELKQVMNCDNARYAYIVERRDRGVFLQAAPIDLAGLMRRKLLDTHDALVFTSATLATGGNFEFFKRRMGMLGFEREEGPSVKPVKVEELILEPVFDYENQCVLYVPNKLPAPNDPKFCDNVALIVDYLLKITEGRAFVLFTSYMNMNAVYDLLVDTIDFPVLLQGQASKREILEKFRATPNAVLFATSSFWEGVDVEGEALSMVIIDKLPFANPSDPLTRARLNLVDERGGNSFAQISLPSAAITLKQGFGRLIRSKSDVGVVAILDSRVAHKSYGRYFLNSLPPAPVVWSAPAVKRWWYQRHPDALTTRG</sequence>
<dbReference type="PANTHER" id="PTHR11472">
    <property type="entry name" value="DNA REPAIR DEAD HELICASE RAD3/XP-D SUBFAMILY MEMBER"/>
    <property type="match status" value="1"/>
</dbReference>
<evidence type="ECO:0000256" key="5">
    <source>
        <dbReference type="ARBA" id="ARBA00022806"/>
    </source>
</evidence>
<gene>
    <name evidence="15" type="ORF">FRC96_14705</name>
</gene>
<dbReference type="AlphaFoldDB" id="A0A5C6X4I0"/>
<evidence type="ECO:0000256" key="1">
    <source>
        <dbReference type="ARBA" id="ARBA00001966"/>
    </source>
</evidence>
<dbReference type="OrthoDB" id="9805194at2"/>
<dbReference type="PROSITE" id="PS51193">
    <property type="entry name" value="HELICASE_ATP_BIND_2"/>
    <property type="match status" value="1"/>
</dbReference>
<evidence type="ECO:0000256" key="2">
    <source>
        <dbReference type="ARBA" id="ARBA00022723"/>
    </source>
</evidence>
<evidence type="ECO:0000256" key="11">
    <source>
        <dbReference type="ARBA" id="ARBA00038058"/>
    </source>
</evidence>
<comment type="caution">
    <text evidence="15">The sequence shown here is derived from an EMBL/GenBank/DDBJ whole genome shotgun (WGS) entry which is preliminary data.</text>
</comment>
<keyword evidence="2" id="KW-0479">Metal-binding</keyword>
<keyword evidence="9" id="KW-0238">DNA-binding</keyword>
<evidence type="ECO:0000256" key="10">
    <source>
        <dbReference type="ARBA" id="ARBA00023235"/>
    </source>
</evidence>
<comment type="cofactor">
    <cofactor evidence="1">
        <name>[4Fe-4S] cluster</name>
        <dbReference type="ChEBI" id="CHEBI:49883"/>
    </cofactor>
</comment>
<evidence type="ECO:0000256" key="3">
    <source>
        <dbReference type="ARBA" id="ARBA00022741"/>
    </source>
</evidence>
<dbReference type="GO" id="GO:0043139">
    <property type="term" value="F:5'-3' DNA helicase activity"/>
    <property type="evidence" value="ECO:0007669"/>
    <property type="project" value="UniProtKB-EC"/>
</dbReference>
<evidence type="ECO:0000256" key="8">
    <source>
        <dbReference type="ARBA" id="ARBA00023014"/>
    </source>
</evidence>
<dbReference type="InterPro" id="IPR014001">
    <property type="entry name" value="Helicase_ATP-bd"/>
</dbReference>
<dbReference type="InterPro" id="IPR014013">
    <property type="entry name" value="Helic_SF1/SF2_ATP-bd_DinG/Rad3"/>
</dbReference>